<dbReference type="EMBL" id="OX365700">
    <property type="protein sequence ID" value="CAI4031360.1"/>
    <property type="molecule type" value="Genomic_DNA"/>
</dbReference>
<dbReference type="RefSeq" id="WP_370693559.1">
    <property type="nucleotide sequence ID" value="NZ_OX365700.1"/>
</dbReference>
<sequence>MEFEWDLSKELRNIRKHGVTFSEAVESFLDKKGFQLVDAKHSVKEKRLFWVGQTSTGRLITTRFTMRGSRIRLIGSAEWRKFRRLYDERTKARTPEGG</sequence>
<name>A0AA86TBD3_9BACT</name>
<keyword evidence="2" id="KW-1185">Reference proteome</keyword>
<dbReference type="AlphaFoldDB" id="A0AA86TBD3"/>
<dbReference type="InterPro" id="IPR038573">
    <property type="entry name" value="BrnT_sf"/>
</dbReference>
<protein>
    <submittedName>
        <fullName evidence="1">BrnT family toxin</fullName>
    </submittedName>
</protein>
<gene>
    <name evidence="1" type="ORF">DNFV4_01782</name>
</gene>
<dbReference type="InterPro" id="IPR007460">
    <property type="entry name" value="BrnT_toxin"/>
</dbReference>
<evidence type="ECO:0000313" key="2">
    <source>
        <dbReference type="Proteomes" id="UP001179121"/>
    </source>
</evidence>
<dbReference type="Pfam" id="PF04365">
    <property type="entry name" value="BrnT_toxin"/>
    <property type="match status" value="1"/>
</dbReference>
<reference evidence="1" key="1">
    <citation type="submission" date="2022-10" db="EMBL/GenBank/DDBJ databases">
        <authorList>
            <person name="Koch H."/>
        </authorList>
    </citation>
    <scope>NUCLEOTIDE SEQUENCE</scope>
    <source>
        <strain evidence="1">DNF</strain>
    </source>
</reference>
<accession>A0AA86TBD3</accession>
<organism evidence="1 2">
    <name type="scientific">Nitrospira tepida</name>
    <dbReference type="NCBI Taxonomy" id="2973512"/>
    <lineage>
        <taxon>Bacteria</taxon>
        <taxon>Pseudomonadati</taxon>
        <taxon>Nitrospirota</taxon>
        <taxon>Nitrospiria</taxon>
        <taxon>Nitrospirales</taxon>
        <taxon>Nitrospiraceae</taxon>
        <taxon>Nitrospira</taxon>
    </lineage>
</organism>
<dbReference type="Gene3D" id="3.10.450.530">
    <property type="entry name" value="Ribonuclease toxin, BrnT, of type II toxin-antitoxin system"/>
    <property type="match status" value="1"/>
</dbReference>
<evidence type="ECO:0000313" key="1">
    <source>
        <dbReference type="EMBL" id="CAI4031360.1"/>
    </source>
</evidence>
<proteinExistence type="predicted"/>
<dbReference type="Proteomes" id="UP001179121">
    <property type="component" value="Chromosome"/>
</dbReference>
<dbReference type="KEGG" id="nti:DNFV4_01782"/>